<dbReference type="PANTHER" id="PTHR34406">
    <property type="entry name" value="PROTEIN YCEI"/>
    <property type="match status" value="1"/>
</dbReference>
<proteinExistence type="predicted"/>
<sequence length="195" mass="20948">MKNICMCWTLTLSAVFGLSSVALQAEPVVYEIDPSHTYPSFEADHMGGLSVWRGKINSSSGTVVLDKEAETGTLTVVMDMSTIDFGFGPMSEHAMTADMFDVSNYPTATYQGTLNSFADGAPTKISGELTMHGVTLPVDLSIDRFLCRAEDEKEVCGALATTSIDRSDFGVDFGAPLFDMNVLLRISIEAASSSM</sequence>
<evidence type="ECO:0000259" key="2">
    <source>
        <dbReference type="SMART" id="SM00867"/>
    </source>
</evidence>
<dbReference type="Gene3D" id="2.40.128.110">
    <property type="entry name" value="Lipid/polyisoprenoid-binding, YceI-like"/>
    <property type="match status" value="1"/>
</dbReference>
<keyword evidence="1" id="KW-0732">Signal</keyword>
<dbReference type="Pfam" id="PF04264">
    <property type="entry name" value="YceI"/>
    <property type="match status" value="1"/>
</dbReference>
<comment type="caution">
    <text evidence="3">The sequence shown here is derived from an EMBL/GenBank/DDBJ whole genome shotgun (WGS) entry which is preliminary data.</text>
</comment>
<feature type="domain" description="Lipid/polyisoprenoid-binding YceI-like" evidence="2">
    <location>
        <begin position="29"/>
        <end position="191"/>
    </location>
</feature>
<dbReference type="InterPro" id="IPR036761">
    <property type="entry name" value="TTHA0802/YceI-like_sf"/>
</dbReference>
<feature type="chain" id="PRO_5012924162" evidence="1">
    <location>
        <begin position="25"/>
        <end position="195"/>
    </location>
</feature>
<dbReference type="Proteomes" id="UP000228987">
    <property type="component" value="Unassembled WGS sequence"/>
</dbReference>
<feature type="signal peptide" evidence="1">
    <location>
        <begin position="1"/>
        <end position="24"/>
    </location>
</feature>
<protein>
    <submittedName>
        <fullName evidence="3">Polyisoprenoid-binding protein</fullName>
    </submittedName>
</protein>
<dbReference type="EMBL" id="NVWI01000002">
    <property type="protein sequence ID" value="PCJ42538.1"/>
    <property type="molecule type" value="Genomic_DNA"/>
</dbReference>
<name>A0A2A5CG87_9GAMM</name>
<gene>
    <name evidence="3" type="ORF">COA71_03230</name>
</gene>
<dbReference type="PANTHER" id="PTHR34406:SF2">
    <property type="entry name" value="PERIPLASMIC PROTEIN"/>
    <property type="match status" value="1"/>
</dbReference>
<dbReference type="SUPFAM" id="SSF101874">
    <property type="entry name" value="YceI-like"/>
    <property type="match status" value="1"/>
</dbReference>
<accession>A0A2A5CG87</accession>
<evidence type="ECO:0000313" key="4">
    <source>
        <dbReference type="Proteomes" id="UP000228987"/>
    </source>
</evidence>
<dbReference type="AlphaFoldDB" id="A0A2A5CG87"/>
<dbReference type="SMART" id="SM00867">
    <property type="entry name" value="YceI"/>
    <property type="match status" value="1"/>
</dbReference>
<evidence type="ECO:0000313" key="3">
    <source>
        <dbReference type="EMBL" id="PCJ42538.1"/>
    </source>
</evidence>
<reference evidence="4" key="1">
    <citation type="submission" date="2017-08" db="EMBL/GenBank/DDBJ databases">
        <title>A dynamic microbial community with high functional redundancy inhabits the cold, oxic subseafloor aquifer.</title>
        <authorList>
            <person name="Tully B.J."/>
            <person name="Wheat C.G."/>
            <person name="Glazer B.T."/>
            <person name="Huber J.A."/>
        </authorList>
    </citation>
    <scope>NUCLEOTIDE SEQUENCE [LARGE SCALE GENOMIC DNA]</scope>
</reference>
<organism evidence="3 4">
    <name type="scientific">SAR86 cluster bacterium</name>
    <dbReference type="NCBI Taxonomy" id="2030880"/>
    <lineage>
        <taxon>Bacteria</taxon>
        <taxon>Pseudomonadati</taxon>
        <taxon>Pseudomonadota</taxon>
        <taxon>Gammaproteobacteria</taxon>
        <taxon>SAR86 cluster</taxon>
    </lineage>
</organism>
<dbReference type="InterPro" id="IPR007372">
    <property type="entry name" value="Lipid/polyisoprenoid-bd_YceI"/>
</dbReference>
<evidence type="ECO:0000256" key="1">
    <source>
        <dbReference type="SAM" id="SignalP"/>
    </source>
</evidence>